<feature type="region of interest" description="Disordered" evidence="1">
    <location>
        <begin position="1"/>
        <end position="20"/>
    </location>
</feature>
<protein>
    <submittedName>
        <fullName evidence="2">Uncharacterized protein</fullName>
    </submittedName>
</protein>
<dbReference type="AlphaFoldDB" id="A0A0B6ZP33"/>
<accession>A0A0B6ZP33</accession>
<evidence type="ECO:0000313" key="2">
    <source>
        <dbReference type="EMBL" id="CEK70157.1"/>
    </source>
</evidence>
<feature type="non-terminal residue" evidence="2">
    <location>
        <position position="69"/>
    </location>
</feature>
<evidence type="ECO:0000256" key="1">
    <source>
        <dbReference type="SAM" id="MobiDB-lite"/>
    </source>
</evidence>
<gene>
    <name evidence="2" type="primary">ORF73059</name>
</gene>
<reference evidence="2" key="1">
    <citation type="submission" date="2014-12" db="EMBL/GenBank/DDBJ databases">
        <title>Insight into the proteome of Arion vulgaris.</title>
        <authorList>
            <person name="Aradska J."/>
            <person name="Bulat T."/>
            <person name="Smidak R."/>
            <person name="Sarate P."/>
            <person name="Gangsoo J."/>
            <person name="Sialana F."/>
            <person name="Bilban M."/>
            <person name="Lubec G."/>
        </authorList>
    </citation>
    <scope>NUCLEOTIDE SEQUENCE</scope>
    <source>
        <tissue evidence="2">Skin</tissue>
    </source>
</reference>
<proteinExistence type="predicted"/>
<name>A0A0B6ZP33_9EUPU</name>
<organism evidence="2">
    <name type="scientific">Arion vulgaris</name>
    <dbReference type="NCBI Taxonomy" id="1028688"/>
    <lineage>
        <taxon>Eukaryota</taxon>
        <taxon>Metazoa</taxon>
        <taxon>Spiralia</taxon>
        <taxon>Lophotrochozoa</taxon>
        <taxon>Mollusca</taxon>
        <taxon>Gastropoda</taxon>
        <taxon>Heterobranchia</taxon>
        <taxon>Euthyneura</taxon>
        <taxon>Panpulmonata</taxon>
        <taxon>Eupulmonata</taxon>
        <taxon>Stylommatophora</taxon>
        <taxon>Helicina</taxon>
        <taxon>Arionoidea</taxon>
        <taxon>Arionidae</taxon>
        <taxon>Arion</taxon>
    </lineage>
</organism>
<dbReference type="EMBL" id="HACG01023292">
    <property type="protein sequence ID" value="CEK70157.1"/>
    <property type="molecule type" value="Transcribed_RNA"/>
</dbReference>
<feature type="non-terminal residue" evidence="2">
    <location>
        <position position="1"/>
    </location>
</feature>
<feature type="compositionally biased region" description="Polar residues" evidence="1">
    <location>
        <begin position="1"/>
        <end position="10"/>
    </location>
</feature>
<sequence length="69" mass="8278">NEQINQQHRLYQQEQHHLKKQQEETIRHSAEKVHETRLHVTDIKVNRNPLERQDILPVTTKSDTTEQSS</sequence>